<dbReference type="Gene3D" id="3.40.710.10">
    <property type="entry name" value="DD-peptidase/beta-lactamase superfamily"/>
    <property type="match status" value="1"/>
</dbReference>
<evidence type="ECO:0000259" key="3">
    <source>
        <dbReference type="Pfam" id="PF00144"/>
    </source>
</evidence>
<dbReference type="Pfam" id="PF00144">
    <property type="entry name" value="Beta-lactamase"/>
    <property type="match status" value="1"/>
</dbReference>
<evidence type="ECO:0000256" key="1">
    <source>
        <dbReference type="ARBA" id="ARBA00004370"/>
    </source>
</evidence>
<dbReference type="InterPro" id="IPR012338">
    <property type="entry name" value="Beta-lactam/transpept-like"/>
</dbReference>
<evidence type="ECO:0000256" key="2">
    <source>
        <dbReference type="ARBA" id="ARBA00023136"/>
    </source>
</evidence>
<dbReference type="EMBL" id="JAFBDZ010000007">
    <property type="protein sequence ID" value="MBM7588104.1"/>
    <property type="molecule type" value="Genomic_DNA"/>
</dbReference>
<feature type="domain" description="Beta-lactamase-related" evidence="3">
    <location>
        <begin position="11"/>
        <end position="329"/>
    </location>
</feature>
<sequence>MVTNTTELTSVVKETVDKVDFSGAVLLKNEKDVIHQSAFGYANRVEKQLNIVDTRFGIASGCKLFTAIGICQLVEKGIISFQSRLTDCLEVELPKFDKNITIHHLLTHSSGVPDYFDEDVMDDFEDLWKERPMYLLKGLEDFLPMFQMQPMMFKPGERFQYNNAGFILLGLVIEQQTGRRFTEYIETEIFNQCGMEGSGYFSLDQLPANTAFGYIDSVDDGTWRTNTYSIPIKGGADGGAYITSPDMMRLWEGLLEYKLLCKEYTNLLLKPHICVKEESYYGYGVWINKKEDKIFKYHVMGYDPGVSFHSSVYPESGYKLVVPSNKERGPFNITKAIEDYLFG</sequence>
<dbReference type="Proteomes" id="UP001646157">
    <property type="component" value="Unassembled WGS sequence"/>
</dbReference>
<keyword evidence="2" id="KW-0472">Membrane</keyword>
<evidence type="ECO:0000313" key="5">
    <source>
        <dbReference type="Proteomes" id="UP001646157"/>
    </source>
</evidence>
<gene>
    <name evidence="4" type="ORF">JOC86_004679</name>
</gene>
<dbReference type="PANTHER" id="PTHR46825:SF11">
    <property type="entry name" value="PENICILLIN-BINDING PROTEIN 4"/>
    <property type="match status" value="1"/>
</dbReference>
<name>A0ABS2NJU9_9BACI</name>
<organism evidence="4 5">
    <name type="scientific">Rossellomorea pakistanensis</name>
    <dbReference type="NCBI Taxonomy" id="992288"/>
    <lineage>
        <taxon>Bacteria</taxon>
        <taxon>Bacillati</taxon>
        <taxon>Bacillota</taxon>
        <taxon>Bacilli</taxon>
        <taxon>Bacillales</taxon>
        <taxon>Bacillaceae</taxon>
        <taxon>Rossellomorea</taxon>
    </lineage>
</organism>
<comment type="caution">
    <text evidence="4">The sequence shown here is derived from an EMBL/GenBank/DDBJ whole genome shotgun (WGS) entry which is preliminary data.</text>
</comment>
<accession>A0ABS2NJU9</accession>
<comment type="subcellular location">
    <subcellularLocation>
        <location evidence="1">Membrane</location>
    </subcellularLocation>
</comment>
<keyword evidence="5" id="KW-1185">Reference proteome</keyword>
<dbReference type="PANTHER" id="PTHR46825">
    <property type="entry name" value="D-ALANYL-D-ALANINE-CARBOXYPEPTIDASE/ENDOPEPTIDASE AMPH"/>
    <property type="match status" value="1"/>
</dbReference>
<dbReference type="RefSeq" id="WP_205175530.1">
    <property type="nucleotide sequence ID" value="NZ_JAFBDZ010000007.1"/>
</dbReference>
<reference evidence="4 5" key="1">
    <citation type="submission" date="2021-01" db="EMBL/GenBank/DDBJ databases">
        <title>Genomic Encyclopedia of Type Strains, Phase IV (KMG-IV): sequencing the most valuable type-strain genomes for metagenomic binning, comparative biology and taxonomic classification.</title>
        <authorList>
            <person name="Goeker M."/>
        </authorList>
    </citation>
    <scope>NUCLEOTIDE SEQUENCE [LARGE SCALE GENOMIC DNA]</scope>
    <source>
        <strain evidence="4 5">DSM 24834</strain>
    </source>
</reference>
<proteinExistence type="predicted"/>
<evidence type="ECO:0000313" key="4">
    <source>
        <dbReference type="EMBL" id="MBM7588104.1"/>
    </source>
</evidence>
<dbReference type="InterPro" id="IPR001466">
    <property type="entry name" value="Beta-lactam-related"/>
</dbReference>
<protein>
    <submittedName>
        <fullName evidence="4">CubicO group peptidase (Beta-lactamase class C family)</fullName>
    </submittedName>
</protein>
<dbReference type="SUPFAM" id="SSF56601">
    <property type="entry name" value="beta-lactamase/transpeptidase-like"/>
    <property type="match status" value="1"/>
</dbReference>
<dbReference type="InterPro" id="IPR050491">
    <property type="entry name" value="AmpC-like"/>
</dbReference>